<dbReference type="AlphaFoldDB" id="A0A2H1EBT4"/>
<dbReference type="PANTHER" id="PTHR30600:SF7">
    <property type="entry name" value="CYTOCHROME C PEROXIDASE-RELATED"/>
    <property type="match status" value="1"/>
</dbReference>
<feature type="binding site" description="covalent" evidence="8">
    <location>
        <position position="95"/>
    </location>
    <ligand>
        <name>heme c</name>
        <dbReference type="ChEBI" id="CHEBI:61717"/>
        <label>1</label>
    </ligand>
</feature>
<comment type="PTM">
    <text evidence="8">Binds 2 heme groups per subunit.</text>
</comment>
<feature type="binding site" description="covalent" evidence="8">
    <location>
        <position position="244"/>
    </location>
    <ligand>
        <name>heme c</name>
        <dbReference type="ChEBI" id="CHEBI:61717"/>
        <label>2</label>
    </ligand>
</feature>
<evidence type="ECO:0000256" key="7">
    <source>
        <dbReference type="ARBA" id="ARBA00023004"/>
    </source>
</evidence>
<evidence type="ECO:0000256" key="6">
    <source>
        <dbReference type="ARBA" id="ARBA00023002"/>
    </source>
</evidence>
<keyword evidence="12" id="KW-0575">Peroxidase</keyword>
<feature type="binding site" description="axial binding residue" evidence="9">
    <location>
        <position position="321"/>
    </location>
    <ligand>
        <name>heme c</name>
        <dbReference type="ChEBI" id="CHEBI:61717"/>
        <label>2</label>
    </ligand>
    <ligandPart>
        <name>Fe</name>
        <dbReference type="ChEBI" id="CHEBI:18248"/>
    </ligandPart>
</feature>
<keyword evidence="5" id="KW-0574">Periplasm</keyword>
<protein>
    <submittedName>
        <fullName evidence="12">Cytochrome c peroxidase</fullName>
        <ecNumber evidence="12">1.11.1.5</ecNumber>
    </submittedName>
</protein>
<dbReference type="PANTHER" id="PTHR30600">
    <property type="entry name" value="CYTOCHROME C PEROXIDASE-RELATED"/>
    <property type="match status" value="1"/>
</dbReference>
<feature type="domain" description="Cytochrome c" evidence="11">
    <location>
        <begin position="227"/>
        <end position="346"/>
    </location>
</feature>
<evidence type="ECO:0000256" key="9">
    <source>
        <dbReference type="PIRSR" id="PIRSR000294-2"/>
    </source>
</evidence>
<keyword evidence="4 10" id="KW-0732">Signal</keyword>
<dbReference type="RefSeq" id="WP_100211619.1">
    <property type="nucleotide sequence ID" value="NZ_CP138495.1"/>
</dbReference>
<evidence type="ECO:0000313" key="13">
    <source>
        <dbReference type="Proteomes" id="UP000231564"/>
    </source>
</evidence>
<evidence type="ECO:0000256" key="1">
    <source>
        <dbReference type="ARBA" id="ARBA00004418"/>
    </source>
</evidence>
<feature type="domain" description="Cytochrome c" evidence="11">
    <location>
        <begin position="73"/>
        <end position="205"/>
    </location>
</feature>
<dbReference type="GO" id="GO:0020037">
    <property type="term" value="F:heme binding"/>
    <property type="evidence" value="ECO:0007669"/>
    <property type="project" value="InterPro"/>
</dbReference>
<dbReference type="GeneID" id="47723944"/>
<evidence type="ECO:0000256" key="5">
    <source>
        <dbReference type="ARBA" id="ARBA00022764"/>
    </source>
</evidence>
<dbReference type="InterPro" id="IPR026259">
    <property type="entry name" value="MauG/Cytc_peroxidase"/>
</dbReference>
<feature type="signal peptide" evidence="10">
    <location>
        <begin position="1"/>
        <end position="26"/>
    </location>
</feature>
<reference evidence="12 13" key="1">
    <citation type="submission" date="2016-11" db="EMBL/GenBank/DDBJ databases">
        <authorList>
            <person name="Jaros S."/>
            <person name="Januszkiewicz K."/>
            <person name="Wedrychowicz H."/>
        </authorList>
    </citation>
    <scope>NUCLEOTIDE SEQUENCE [LARGE SCALE GENOMIC DNA]</scope>
    <source>
        <strain evidence="12">NCIMB 2154T</strain>
    </source>
</reference>
<dbReference type="SUPFAM" id="SSF46626">
    <property type="entry name" value="Cytochrome c"/>
    <property type="match status" value="2"/>
</dbReference>
<dbReference type="EMBL" id="LT634361">
    <property type="protein sequence ID" value="SFZ84033.1"/>
    <property type="molecule type" value="Genomic_DNA"/>
</dbReference>
<dbReference type="Gene3D" id="1.10.760.10">
    <property type="entry name" value="Cytochrome c-like domain"/>
    <property type="match status" value="2"/>
</dbReference>
<dbReference type="Proteomes" id="UP000231564">
    <property type="component" value="Chromosome MARIT"/>
</dbReference>
<dbReference type="Pfam" id="PF03150">
    <property type="entry name" value="CCP_MauG"/>
    <property type="match status" value="1"/>
</dbReference>
<dbReference type="EC" id="1.11.1.5" evidence="12"/>
<keyword evidence="7 9" id="KW-0408">Iron</keyword>
<dbReference type="OrthoDB" id="9805202at2"/>
<dbReference type="InterPro" id="IPR051395">
    <property type="entry name" value="Cytochrome_c_Peroxidase/MauG"/>
</dbReference>
<evidence type="ECO:0000313" key="12">
    <source>
        <dbReference type="EMBL" id="SFZ84033.1"/>
    </source>
</evidence>
<dbReference type="STRING" id="1349785.GCA_000509405_02299"/>
<organism evidence="12 13">
    <name type="scientific">Tenacibaculum maritimum NCIMB 2154</name>
    <dbReference type="NCBI Taxonomy" id="1349785"/>
    <lineage>
        <taxon>Bacteria</taxon>
        <taxon>Pseudomonadati</taxon>
        <taxon>Bacteroidota</taxon>
        <taxon>Flavobacteriia</taxon>
        <taxon>Flavobacteriales</taxon>
        <taxon>Flavobacteriaceae</taxon>
        <taxon>Tenacibaculum</taxon>
    </lineage>
</organism>
<dbReference type="GO" id="GO:0004130">
    <property type="term" value="F:cytochrome-c peroxidase activity"/>
    <property type="evidence" value="ECO:0007669"/>
    <property type="project" value="UniProtKB-EC"/>
</dbReference>
<dbReference type="InterPro" id="IPR036909">
    <property type="entry name" value="Cyt_c-like_dom_sf"/>
</dbReference>
<evidence type="ECO:0000256" key="4">
    <source>
        <dbReference type="ARBA" id="ARBA00022729"/>
    </source>
</evidence>
<evidence type="ECO:0000256" key="8">
    <source>
        <dbReference type="PIRSR" id="PIRSR000294-1"/>
    </source>
</evidence>
<dbReference type="GO" id="GO:0046872">
    <property type="term" value="F:metal ion binding"/>
    <property type="evidence" value="ECO:0007669"/>
    <property type="project" value="UniProtKB-KW"/>
</dbReference>
<evidence type="ECO:0000256" key="10">
    <source>
        <dbReference type="SAM" id="SignalP"/>
    </source>
</evidence>
<dbReference type="InterPro" id="IPR009056">
    <property type="entry name" value="Cyt_c-like_dom"/>
</dbReference>
<gene>
    <name evidence="12" type="primary">ccpA</name>
    <name evidence="12" type="ORF">MARIT_2476</name>
</gene>
<keyword evidence="6 12" id="KW-0560">Oxidoreductase</keyword>
<feature type="binding site" description="axial binding residue" evidence="9">
    <location>
        <position position="245"/>
    </location>
    <ligand>
        <name>heme c</name>
        <dbReference type="ChEBI" id="CHEBI:61717"/>
        <label>2</label>
    </ligand>
    <ligandPart>
        <name>Fe</name>
        <dbReference type="ChEBI" id="CHEBI:18248"/>
    </ligandPart>
</feature>
<dbReference type="PIRSF" id="PIRSF000294">
    <property type="entry name" value="Cytochrome-c_peroxidase"/>
    <property type="match status" value="1"/>
</dbReference>
<feature type="binding site" description="axial binding residue" evidence="9">
    <location>
        <position position="99"/>
    </location>
    <ligand>
        <name>heme c</name>
        <dbReference type="ChEBI" id="CHEBI:61717"/>
        <label>1</label>
    </ligand>
    <ligandPart>
        <name>Fe</name>
        <dbReference type="ChEBI" id="CHEBI:18248"/>
    </ligandPart>
</feature>
<sequence>MNFNFFCKRILLLIFTFSLFNCSKEAAVVKEVVVEEPDESDDEYEGLIREAKKYFDNPLPANAEIDANKLTNEKVALGKKLFLDVRLSKNNTISCASCHDLNKFGTDNLATSLGVAGRKGTRNSPTVFNAALHFTQFWDGRVGTVEEQAGMPILNHIEMAMDDEQSVVEKIQGIVEYKTFFKNAFPKEIEPVNFENITSAIAAFERTLLSPSRFDEFLKGDAKALTGKEKKGMFLFMTNRCVSCHDGPLVGGNKFRSFGSEENPYWVKTGSKNIDNGRYELTGEAVDRYVFKVPSLRNVTKTFPYFHDGSVADIEEAIRIMGEVQLNIDLEDDDIQAIKAFLNSLTGEVSI</sequence>
<accession>A0A2H1EBT4</accession>
<comment type="cofactor">
    <cofactor evidence="8">
        <name>heme</name>
        <dbReference type="ChEBI" id="CHEBI:30413"/>
    </cofactor>
    <text evidence="8">Binds 2 heme groups.</text>
</comment>
<evidence type="ECO:0000259" key="11">
    <source>
        <dbReference type="PROSITE" id="PS51007"/>
    </source>
</evidence>
<evidence type="ECO:0000256" key="2">
    <source>
        <dbReference type="ARBA" id="ARBA00022617"/>
    </source>
</evidence>
<dbReference type="KEGG" id="tmar:MARIT_2476"/>
<keyword evidence="13" id="KW-1185">Reference proteome</keyword>
<name>A0A2H1EBT4_9FLAO</name>
<proteinExistence type="predicted"/>
<feature type="binding site" description="covalent" evidence="8">
    <location>
        <position position="241"/>
    </location>
    <ligand>
        <name>heme c</name>
        <dbReference type="ChEBI" id="CHEBI:61717"/>
        <label>2</label>
    </ligand>
</feature>
<dbReference type="GO" id="GO:0042597">
    <property type="term" value="C:periplasmic space"/>
    <property type="evidence" value="ECO:0007669"/>
    <property type="project" value="UniProtKB-SubCell"/>
</dbReference>
<evidence type="ECO:0000256" key="3">
    <source>
        <dbReference type="ARBA" id="ARBA00022723"/>
    </source>
</evidence>
<dbReference type="PROSITE" id="PS51007">
    <property type="entry name" value="CYTC"/>
    <property type="match status" value="2"/>
</dbReference>
<comment type="subcellular location">
    <subcellularLocation>
        <location evidence="1">Periplasm</location>
    </subcellularLocation>
</comment>
<keyword evidence="2 8" id="KW-0349">Heme</keyword>
<feature type="binding site" description="covalent" evidence="8">
    <location>
        <position position="98"/>
    </location>
    <ligand>
        <name>heme c</name>
        <dbReference type="ChEBI" id="CHEBI:61717"/>
        <label>1</label>
    </ligand>
</feature>
<keyword evidence="3 9" id="KW-0479">Metal-binding</keyword>
<feature type="chain" id="PRO_5013641666" evidence="10">
    <location>
        <begin position="27"/>
        <end position="351"/>
    </location>
</feature>
<dbReference type="InterPro" id="IPR004852">
    <property type="entry name" value="Di-haem_cyt_c_peroxidsae"/>
</dbReference>
<dbReference type="GO" id="GO:0009055">
    <property type="term" value="F:electron transfer activity"/>
    <property type="evidence" value="ECO:0007669"/>
    <property type="project" value="InterPro"/>
</dbReference>